<dbReference type="InterPro" id="IPR006073">
    <property type="entry name" value="GTP-bd"/>
</dbReference>
<protein>
    <submittedName>
        <fullName evidence="2">DUF3482 domain-containing protein</fullName>
    </submittedName>
</protein>
<name>A0A848F8S3_9BURK</name>
<dbReference type="GO" id="GO:0005525">
    <property type="term" value="F:GTP binding"/>
    <property type="evidence" value="ECO:0007669"/>
    <property type="project" value="InterPro"/>
</dbReference>
<dbReference type="Pfam" id="PF01926">
    <property type="entry name" value="MMR_HSR1"/>
    <property type="match status" value="1"/>
</dbReference>
<proteinExistence type="predicted"/>
<dbReference type="EMBL" id="JABBFW010000008">
    <property type="protein sequence ID" value="NML15954.1"/>
    <property type="molecule type" value="Genomic_DNA"/>
</dbReference>
<dbReference type="InterPro" id="IPR027417">
    <property type="entry name" value="P-loop_NTPase"/>
</dbReference>
<gene>
    <name evidence="2" type="ORF">HHL10_13320</name>
</gene>
<organism evidence="2 3">
    <name type="scientific">Azohydromonas caseinilytica</name>
    <dbReference type="NCBI Taxonomy" id="2728836"/>
    <lineage>
        <taxon>Bacteria</taxon>
        <taxon>Pseudomonadati</taxon>
        <taxon>Pseudomonadota</taxon>
        <taxon>Betaproteobacteria</taxon>
        <taxon>Burkholderiales</taxon>
        <taxon>Sphaerotilaceae</taxon>
        <taxon>Azohydromonas</taxon>
    </lineage>
</organism>
<evidence type="ECO:0000313" key="3">
    <source>
        <dbReference type="Proteomes" id="UP000574067"/>
    </source>
</evidence>
<evidence type="ECO:0000259" key="1">
    <source>
        <dbReference type="Pfam" id="PF01926"/>
    </source>
</evidence>
<dbReference type="Gene3D" id="3.40.50.300">
    <property type="entry name" value="P-loop containing nucleotide triphosphate hydrolases"/>
    <property type="match status" value="1"/>
</dbReference>
<feature type="domain" description="G" evidence="1">
    <location>
        <begin position="8"/>
        <end position="149"/>
    </location>
</feature>
<evidence type="ECO:0000313" key="2">
    <source>
        <dbReference type="EMBL" id="NML15954.1"/>
    </source>
</evidence>
<dbReference type="AlphaFoldDB" id="A0A848F8S3"/>
<dbReference type="SUPFAM" id="SSF52540">
    <property type="entry name" value="P-loop containing nucleoside triphosphate hydrolases"/>
    <property type="match status" value="1"/>
</dbReference>
<dbReference type="Pfam" id="PF11981">
    <property type="entry name" value="DUF3482"/>
    <property type="match status" value="1"/>
</dbReference>
<reference evidence="2 3" key="1">
    <citation type="submission" date="2020-04" db="EMBL/GenBank/DDBJ databases">
        <title>Azohydromonas sp. isolated from soil.</title>
        <authorList>
            <person name="Dahal R.H."/>
        </authorList>
    </citation>
    <scope>NUCLEOTIDE SEQUENCE [LARGE SCALE GENOMIC DNA]</scope>
    <source>
        <strain evidence="2 3">G-1-1-14</strain>
    </source>
</reference>
<keyword evidence="3" id="KW-1185">Reference proteome</keyword>
<dbReference type="Proteomes" id="UP000574067">
    <property type="component" value="Unassembled WGS sequence"/>
</dbReference>
<dbReference type="InterPro" id="IPR021871">
    <property type="entry name" value="DUF3482"/>
</dbReference>
<sequence length="495" mass="53048">MGTRIELCLVSHTNVGKTTLARTLLGQDVGEVRDAAHVTQEAQSHALLATPEGDALVLWDTPGLGDSARLYRRLSRAANPIGWFLSQVWDRWTDRPFFLSQQAMRATRDHADVVLYPVNATEAPAEAGYLEPELKLLAWMERPVLVLLNQTGLAPAGSGAADDELRRWQQHLRGVEAVGGVLALDAFARCWVHEQAFFDTLGTLVPAPKQAGYERLQRAWQRRNVQCFEASMHAIAAQLVAAAGLEQGIEAAQAQPGLLARLAGTGADTRRERGQQALQRRVEQGRANTTRELLRLHGLLGRAEHPFLKRLDQGDLISRAPLDPVRAGLGGAIASGAATGLAADAATGGLTLGTGALLGALAGAVAFVAGAEGFNRARGVKEETLRLSDAALRGLLQDALLKYLAVAHFGRGRGQFEHDELPAAWVEQARLRVDGAGTELDALFAALRIGDLDADGARAQLQALAATLALELLAWLYPEADIDRVRAAMQTPVPA</sequence>
<accession>A0A848F8S3</accession>
<comment type="caution">
    <text evidence="2">The sequence shown here is derived from an EMBL/GenBank/DDBJ whole genome shotgun (WGS) entry which is preliminary data.</text>
</comment>